<evidence type="ECO:0000313" key="2">
    <source>
        <dbReference type="EMBL" id="SMC05445.1"/>
    </source>
</evidence>
<feature type="transmembrane region" description="Helical" evidence="1">
    <location>
        <begin position="106"/>
        <end position="133"/>
    </location>
</feature>
<dbReference type="AlphaFoldDB" id="A0A1W1WGR5"/>
<accession>A0A1W1WGR5</accession>
<dbReference type="EMBL" id="FWWY01000001">
    <property type="protein sequence ID" value="SMC05445.1"/>
    <property type="molecule type" value="Genomic_DNA"/>
</dbReference>
<dbReference type="RefSeq" id="WP_084661608.1">
    <property type="nucleotide sequence ID" value="NZ_FWWY01000001.1"/>
</dbReference>
<reference evidence="3" key="1">
    <citation type="submission" date="2017-04" db="EMBL/GenBank/DDBJ databases">
        <authorList>
            <person name="Varghese N."/>
            <person name="Submissions S."/>
        </authorList>
    </citation>
    <scope>NUCLEOTIDE SEQUENCE [LARGE SCALE GENOMIC DNA]</scope>
    <source>
        <strain evidence="3">DSM 9293</strain>
    </source>
</reference>
<protein>
    <submittedName>
        <fullName evidence="2">Uncharacterized protein</fullName>
    </submittedName>
</protein>
<dbReference type="Proteomes" id="UP000192660">
    <property type="component" value="Unassembled WGS sequence"/>
</dbReference>
<dbReference type="OrthoDB" id="2086093at2"/>
<keyword evidence="3" id="KW-1185">Reference proteome</keyword>
<name>A0A1W1WGR5_SULTA</name>
<keyword evidence="1" id="KW-0812">Transmembrane</keyword>
<gene>
    <name evidence="2" type="ORF">SAMN00768000_2254</name>
</gene>
<dbReference type="STRING" id="28034.BFX07_08960"/>
<sequence length="163" mass="17791">MIMFGLVIISTTLLLLVLAGPSVLALSPATYPYLTLSHVFSFLFSILIFVIFGREIKKRGHRPFWPGVLLGAFTAFASSLVYQYTIRLPQAQRALIRQLHGVPAQAVITMLHLHMISGAVITALFAAGFYGLLGGFASWWGGWPIKGSPPHPANKSEPESRVS</sequence>
<keyword evidence="1" id="KW-0472">Membrane</keyword>
<feature type="transmembrane region" description="Helical" evidence="1">
    <location>
        <begin position="35"/>
        <end position="52"/>
    </location>
</feature>
<organism evidence="2 3">
    <name type="scientific">Sulfobacillus thermosulfidooxidans (strain DSM 9293 / VKM B-1269 / AT-1)</name>
    <dbReference type="NCBI Taxonomy" id="929705"/>
    <lineage>
        <taxon>Bacteria</taxon>
        <taxon>Bacillati</taxon>
        <taxon>Bacillota</taxon>
        <taxon>Clostridia</taxon>
        <taxon>Eubacteriales</taxon>
        <taxon>Clostridiales Family XVII. Incertae Sedis</taxon>
        <taxon>Sulfobacillus</taxon>
    </lineage>
</organism>
<keyword evidence="1" id="KW-1133">Transmembrane helix</keyword>
<evidence type="ECO:0000256" key="1">
    <source>
        <dbReference type="SAM" id="Phobius"/>
    </source>
</evidence>
<feature type="transmembrane region" description="Helical" evidence="1">
    <location>
        <begin position="64"/>
        <end position="86"/>
    </location>
</feature>
<proteinExistence type="predicted"/>
<evidence type="ECO:0000313" key="3">
    <source>
        <dbReference type="Proteomes" id="UP000192660"/>
    </source>
</evidence>